<dbReference type="Gene3D" id="3.30.1490.10">
    <property type="match status" value="1"/>
</dbReference>
<dbReference type="SUPFAM" id="SSF56047">
    <property type="entry name" value="Ribosomal protein S8"/>
    <property type="match status" value="1"/>
</dbReference>
<comment type="similarity">
    <text evidence="1 6">Belongs to the universal ribosomal protein uS8 family.</text>
</comment>
<evidence type="ECO:0000313" key="7">
    <source>
        <dbReference type="EMBL" id="CAI2719425.1"/>
    </source>
</evidence>
<proteinExistence type="inferred from homology"/>
<accession>A0ABN8W5G2</accession>
<keyword evidence="2 6" id="KW-0689">Ribosomal protein</keyword>
<evidence type="ECO:0000256" key="6">
    <source>
        <dbReference type="HAMAP-Rule" id="MF_01302"/>
    </source>
</evidence>
<protein>
    <recommendedName>
        <fullName evidence="4 6">Small ribosomal subunit protein uS8</fullName>
    </recommendedName>
</protein>
<dbReference type="InterPro" id="IPR000630">
    <property type="entry name" value="Ribosomal_uS8"/>
</dbReference>
<dbReference type="NCBIfam" id="NF001109">
    <property type="entry name" value="PRK00136.1"/>
    <property type="match status" value="1"/>
</dbReference>
<evidence type="ECO:0000256" key="5">
    <source>
        <dbReference type="ARBA" id="ARBA00046740"/>
    </source>
</evidence>
<comment type="subunit">
    <text evidence="5 6">Part of the 30S ribosomal subunit. Contacts proteins S5 and S12.</text>
</comment>
<keyword evidence="8" id="KW-1185">Reference proteome</keyword>
<dbReference type="Proteomes" id="UP001157733">
    <property type="component" value="Chromosome"/>
</dbReference>
<evidence type="ECO:0000313" key="8">
    <source>
        <dbReference type="Proteomes" id="UP001157733"/>
    </source>
</evidence>
<organism evidence="7 8">
    <name type="scientific">Nitrospina watsonii</name>
    <dbReference type="NCBI Taxonomy" id="1323948"/>
    <lineage>
        <taxon>Bacteria</taxon>
        <taxon>Pseudomonadati</taxon>
        <taxon>Nitrospinota/Tectimicrobiota group</taxon>
        <taxon>Nitrospinota</taxon>
        <taxon>Nitrospinia</taxon>
        <taxon>Nitrospinales</taxon>
        <taxon>Nitrospinaceae</taxon>
        <taxon>Nitrospina</taxon>
    </lineage>
</organism>
<keyword evidence="3 6" id="KW-0687">Ribonucleoprotein</keyword>
<dbReference type="HAMAP" id="MF_01302_B">
    <property type="entry name" value="Ribosomal_uS8_B"/>
    <property type="match status" value="1"/>
</dbReference>
<keyword evidence="6" id="KW-0694">RNA-binding</keyword>
<comment type="function">
    <text evidence="6">One of the primary rRNA binding proteins, it binds directly to 16S rRNA central domain where it helps coordinate assembly of the platform of the 30S subunit.</text>
</comment>
<dbReference type="InterPro" id="IPR035987">
    <property type="entry name" value="Ribosomal_uS8_sf"/>
</dbReference>
<dbReference type="Pfam" id="PF00410">
    <property type="entry name" value="Ribosomal_S8"/>
    <property type="match status" value="1"/>
</dbReference>
<keyword evidence="6" id="KW-0699">rRNA-binding</keyword>
<evidence type="ECO:0000256" key="2">
    <source>
        <dbReference type="ARBA" id="ARBA00022980"/>
    </source>
</evidence>
<dbReference type="PANTHER" id="PTHR11758">
    <property type="entry name" value="40S RIBOSOMAL PROTEIN S15A"/>
    <property type="match status" value="1"/>
</dbReference>
<sequence>MMTDPIADFFTRLRNGMQVRHPSVDLPNSKMKTRIAEILQGEGFVRNFKTKEDSKQGLLRVYLKYHNGTPCVRGIRRISKPGRRVYVDKDHIPKVLNGLGVAIISTSQGVVTDQICREKGIGGEVLGYIW</sequence>
<reference evidence="7 8" key="1">
    <citation type="submission" date="2022-09" db="EMBL/GenBank/DDBJ databases">
        <authorList>
            <person name="Kop L."/>
        </authorList>
    </citation>
    <scope>NUCLEOTIDE SEQUENCE [LARGE SCALE GENOMIC DNA]</scope>
    <source>
        <strain evidence="7 8">347</strain>
    </source>
</reference>
<dbReference type="Gene3D" id="3.30.1370.30">
    <property type="match status" value="1"/>
</dbReference>
<evidence type="ECO:0000256" key="1">
    <source>
        <dbReference type="ARBA" id="ARBA00006471"/>
    </source>
</evidence>
<evidence type="ECO:0000256" key="4">
    <source>
        <dbReference type="ARBA" id="ARBA00035258"/>
    </source>
</evidence>
<dbReference type="EMBL" id="OX336137">
    <property type="protein sequence ID" value="CAI2719425.1"/>
    <property type="molecule type" value="Genomic_DNA"/>
</dbReference>
<gene>
    <name evidence="6 7" type="primary">rpsH</name>
    <name evidence="7" type="ORF">NSPWAT_2569</name>
</gene>
<dbReference type="RefSeq" id="WP_282012259.1">
    <property type="nucleotide sequence ID" value="NZ_OX336137.1"/>
</dbReference>
<name>A0ABN8W5G2_9BACT</name>
<evidence type="ECO:0000256" key="3">
    <source>
        <dbReference type="ARBA" id="ARBA00023274"/>
    </source>
</evidence>